<proteinExistence type="predicted"/>
<evidence type="ECO:0008006" key="4">
    <source>
        <dbReference type="Google" id="ProtNLM"/>
    </source>
</evidence>
<reference evidence="2 3" key="1">
    <citation type="submission" date="2019-03" db="EMBL/GenBank/DDBJ databases">
        <title>Rhodosporidium diobovatum UCD-FST 08-225 genome sequencing, assembly, and annotation.</title>
        <authorList>
            <person name="Fakankun I.U."/>
            <person name="Fristensky B."/>
            <person name="Levin D.B."/>
        </authorList>
    </citation>
    <scope>NUCLEOTIDE SEQUENCE [LARGE SCALE GENOMIC DNA]</scope>
    <source>
        <strain evidence="2 3">UCD-FST 08-225</strain>
    </source>
</reference>
<organism evidence="2 3">
    <name type="scientific">Rhodotorula diobovata</name>
    <dbReference type="NCBI Taxonomy" id="5288"/>
    <lineage>
        <taxon>Eukaryota</taxon>
        <taxon>Fungi</taxon>
        <taxon>Dikarya</taxon>
        <taxon>Basidiomycota</taxon>
        <taxon>Pucciniomycotina</taxon>
        <taxon>Microbotryomycetes</taxon>
        <taxon>Sporidiobolales</taxon>
        <taxon>Sporidiobolaceae</taxon>
        <taxon>Rhodotorula</taxon>
    </lineage>
</organism>
<dbReference type="STRING" id="5288.A0A5C5FMF2"/>
<dbReference type="EMBL" id="SOZI01000161">
    <property type="protein sequence ID" value="TNY18018.1"/>
    <property type="molecule type" value="Genomic_DNA"/>
</dbReference>
<name>A0A5C5FMF2_9BASI</name>
<evidence type="ECO:0000256" key="1">
    <source>
        <dbReference type="SAM" id="MobiDB-lite"/>
    </source>
</evidence>
<dbReference type="OrthoDB" id="47375at2759"/>
<gene>
    <name evidence="2" type="ORF">DMC30DRAFT_356223</name>
</gene>
<accession>A0A5C5FMF2</accession>
<evidence type="ECO:0000313" key="3">
    <source>
        <dbReference type="Proteomes" id="UP000311382"/>
    </source>
</evidence>
<feature type="region of interest" description="Disordered" evidence="1">
    <location>
        <begin position="454"/>
        <end position="485"/>
    </location>
</feature>
<keyword evidence="3" id="KW-1185">Reference proteome</keyword>
<sequence length="485" mass="53763">MALYPPGHGAPPPAASSRRHVVALAGAVVLLCLLSLALTAPRHAATSPSAQRLAALLPPSPFTSLSSPLSSSLRDDTDLSYRRAIERTTAPHYRGANNKPWFDHVYVLSLPSRQDRRRDMRRLADALGIDVEFVDAANKDEPFIQWIAERVKESRDLRRDEMAKSRGVPPSRIGGLGLESDWLVPFPGNASASPSLRGHFPPFPTSHWANSPSSSPQTWVEHLEALHSQGKHTSLRPADPHTNVTSLLWDPRERLAVRQVHEGVLSTYWGQTRAIKRAVENGDGRALVLEDDVDVEWDVERLWASVARRLPRGGDGGDEWDVAYLGHCWGGEYQEPMYLHPLVHRSTAPMCLHGYALSAPGARALLSALLDPWRAYSAAVDAVVPSLLHWQRALPPKKQDGDDEEEQGMPRLRSYSIVPPLVVQRKDGPSDLQRGTGSPWRGYLRDSTVERIARDEGTWQDGWEDSYDESEARVDPATVLRCGQG</sequence>
<evidence type="ECO:0000313" key="2">
    <source>
        <dbReference type="EMBL" id="TNY18018.1"/>
    </source>
</evidence>
<dbReference type="Proteomes" id="UP000311382">
    <property type="component" value="Unassembled WGS sequence"/>
</dbReference>
<dbReference type="AlphaFoldDB" id="A0A5C5FMF2"/>
<protein>
    <recommendedName>
        <fullName evidence="4">Glycosyltransferase family 25 protein</fullName>
    </recommendedName>
</protein>
<comment type="caution">
    <text evidence="2">The sequence shown here is derived from an EMBL/GenBank/DDBJ whole genome shotgun (WGS) entry which is preliminary data.</text>
</comment>